<evidence type="ECO:0000256" key="2">
    <source>
        <dbReference type="ARBA" id="ARBA00023295"/>
    </source>
</evidence>
<dbReference type="SUPFAM" id="SSF51445">
    <property type="entry name" value="(Trans)glycosidases"/>
    <property type="match status" value="1"/>
</dbReference>
<dbReference type="AlphaFoldDB" id="A0A0S7XN11"/>
<dbReference type="PANTHER" id="PTHR36447">
    <property type="entry name" value="BETA-GALACTOSIDASE GANA"/>
    <property type="match status" value="1"/>
</dbReference>
<dbReference type="InterPro" id="IPR003476">
    <property type="entry name" value="Glyco_hydro_42"/>
</dbReference>
<keyword evidence="1" id="KW-0378">Hydrolase</keyword>
<sequence>MLAFAFTFLAGCAAAEPLPDWLRTERALPQVTLDPLYRGLCRRPVEYLGYSFGDDFENLSLMAADGANAVGYGTVWKPMEDPAAPNGVGVRVPDLFLGAVTLGQTFRADNPFTALSIATPTFSHPVGGSVTVTLYRASRENRRQERVASRRFEEVRDNAWLRLQFAEQPPGDYHWECAEAVGPIGVWGTAGNAYPDGAAWRNDEPLTHLDFEARLTTPEGEQTIVTGDPDERIASRLGRGRFGDLEALGMRTSMHVGNWNNGFFPYYPRWFYEQFPDVTMLDQDGKAFEAGMFGESFGWPAIDHPVITEGTARHIDACVGEFSTSPAVIYWVMGGEALYPTYAWPNRWSDYQDNAVVHFREWLRRKYGDIGALNRAWRSDHGGFPDIEPPRAPAKNARWADWLDFRCDAMAERFQYHYQATRAADPGRLIVTANHGHVYSGQHRTTMGFDPVRYAQVSEGFETGQIMTDDDPDLFNLIYGESLASLGKPYCPVRLAYKLSDPDARGGGRSYTPQAARRYVYESLGLGAWHLGLIQWRGSLPDGEWGVMGTPAQAEIASLFAEFEAMGPLLTHTWPLKPKVGVFLSEDTWLLDGFDRQWTALHKWLARTHVPKHYLYDWHFETGRAASYPLVISINNRRIAPATLDLLRAYAENGGHLLVVGGFHTRNRAGGRCAQPAWLKTGPRGRGRITLVVEPKLTAALPAIMEAIAATVGAQAISVRLRGDRQVSFFDCEDITQDEHDVADDMAGHTSLSQTVRLDEGLIHSFAIMTPTYLKRPEKFGFTLEVRRAGSGGPVINREHVGPERVHDNKWCEIVIDDHAEQGAIYHIVAIPDPGLPAATIGWWRFSTAHYAQAYAFADDRPVDGVRAVMITRREARPADAN</sequence>
<dbReference type="GO" id="GO:0005975">
    <property type="term" value="P:carbohydrate metabolic process"/>
    <property type="evidence" value="ECO:0007669"/>
    <property type="project" value="InterPro"/>
</dbReference>
<organism evidence="4 5">
    <name type="scientific">candidate division KD3-62 bacterium DG_56</name>
    <dbReference type="NCBI Taxonomy" id="1704032"/>
    <lineage>
        <taxon>Bacteria</taxon>
        <taxon>candidate division KD3-62</taxon>
    </lineage>
</organism>
<evidence type="ECO:0000313" key="4">
    <source>
        <dbReference type="EMBL" id="KPJ63874.1"/>
    </source>
</evidence>
<evidence type="ECO:0000313" key="5">
    <source>
        <dbReference type="Proteomes" id="UP000052020"/>
    </source>
</evidence>
<gene>
    <name evidence="4" type="ORF">AMK68_02940</name>
</gene>
<dbReference type="CDD" id="cd03143">
    <property type="entry name" value="A4_beta-galactosidase_middle_domain"/>
    <property type="match status" value="1"/>
</dbReference>
<name>A0A0S7XN11_9BACT</name>
<dbReference type="Proteomes" id="UP000052020">
    <property type="component" value="Unassembled WGS sequence"/>
</dbReference>
<accession>A0A0S7XN11</accession>
<dbReference type="Gene3D" id="3.40.50.880">
    <property type="match status" value="1"/>
</dbReference>
<dbReference type="InterPro" id="IPR013529">
    <property type="entry name" value="Glyco_hydro_42_N"/>
</dbReference>
<dbReference type="EMBL" id="LIZY01000057">
    <property type="protein sequence ID" value="KPJ63874.1"/>
    <property type="molecule type" value="Genomic_DNA"/>
</dbReference>
<dbReference type="Pfam" id="PF02449">
    <property type="entry name" value="Glyco_hydro_42"/>
    <property type="match status" value="1"/>
</dbReference>
<evidence type="ECO:0000259" key="3">
    <source>
        <dbReference type="Pfam" id="PF02449"/>
    </source>
</evidence>
<evidence type="ECO:0000256" key="1">
    <source>
        <dbReference type="ARBA" id="ARBA00022801"/>
    </source>
</evidence>
<dbReference type="InterPro" id="IPR029062">
    <property type="entry name" value="Class_I_gatase-like"/>
</dbReference>
<dbReference type="GO" id="GO:0009341">
    <property type="term" value="C:beta-galactosidase complex"/>
    <property type="evidence" value="ECO:0007669"/>
    <property type="project" value="InterPro"/>
</dbReference>
<proteinExistence type="predicted"/>
<dbReference type="PANTHER" id="PTHR36447:SF1">
    <property type="entry name" value="BETA-GALACTOSIDASE GANA"/>
    <property type="match status" value="1"/>
</dbReference>
<keyword evidence="2" id="KW-0326">Glycosidase</keyword>
<dbReference type="GO" id="GO:0004565">
    <property type="term" value="F:beta-galactosidase activity"/>
    <property type="evidence" value="ECO:0007669"/>
    <property type="project" value="InterPro"/>
</dbReference>
<feature type="non-terminal residue" evidence="4">
    <location>
        <position position="882"/>
    </location>
</feature>
<comment type="caution">
    <text evidence="4">The sequence shown here is derived from an EMBL/GenBank/DDBJ whole genome shotgun (WGS) entry which is preliminary data.</text>
</comment>
<protein>
    <recommendedName>
        <fullName evidence="3">Glycoside hydrolase family 42 N-terminal domain-containing protein</fullName>
    </recommendedName>
</protein>
<dbReference type="InterPro" id="IPR017853">
    <property type="entry name" value="GH"/>
</dbReference>
<reference evidence="4 5" key="1">
    <citation type="journal article" date="2015" name="Microbiome">
        <title>Genomic resolution of linkages in carbon, nitrogen, and sulfur cycling among widespread estuary sediment bacteria.</title>
        <authorList>
            <person name="Baker B.J."/>
            <person name="Lazar C.S."/>
            <person name="Teske A.P."/>
            <person name="Dick G.J."/>
        </authorList>
    </citation>
    <scope>NUCLEOTIDE SEQUENCE [LARGE SCALE GENOMIC DNA]</scope>
    <source>
        <strain evidence="4">DG_56</strain>
    </source>
</reference>
<feature type="domain" description="Glycoside hydrolase family 42 N-terminal" evidence="3">
    <location>
        <begin position="268"/>
        <end position="455"/>
    </location>
</feature>
<dbReference type="Gene3D" id="3.20.20.80">
    <property type="entry name" value="Glycosidases"/>
    <property type="match status" value="1"/>
</dbReference>